<proteinExistence type="predicted"/>
<evidence type="ECO:0000256" key="3">
    <source>
        <dbReference type="ARBA" id="ARBA00022737"/>
    </source>
</evidence>
<dbReference type="PANTHER" id="PTHR47428:SF2">
    <property type="entry name" value="ZINC FINGER PROTEIN RSV1"/>
    <property type="match status" value="1"/>
</dbReference>
<comment type="subcellular location">
    <subcellularLocation>
        <location evidence="1">Nucleus</location>
    </subcellularLocation>
</comment>
<evidence type="ECO:0000256" key="4">
    <source>
        <dbReference type="ARBA" id="ARBA00022771"/>
    </source>
</evidence>
<feature type="region of interest" description="Disordered" evidence="11">
    <location>
        <begin position="388"/>
        <end position="432"/>
    </location>
</feature>
<dbReference type="GO" id="GO:0000978">
    <property type="term" value="F:RNA polymerase II cis-regulatory region sequence-specific DNA binding"/>
    <property type="evidence" value="ECO:0007669"/>
    <property type="project" value="TreeGrafter"/>
</dbReference>
<feature type="region of interest" description="Disordered" evidence="11">
    <location>
        <begin position="342"/>
        <end position="373"/>
    </location>
</feature>
<evidence type="ECO:0000259" key="12">
    <source>
        <dbReference type="PROSITE" id="PS50157"/>
    </source>
</evidence>
<dbReference type="Pfam" id="PF00096">
    <property type="entry name" value="zf-C2H2"/>
    <property type="match status" value="2"/>
</dbReference>
<keyword evidence="4 9" id="KW-0863">Zinc-finger</keyword>
<feature type="compositionally biased region" description="Polar residues" evidence="11">
    <location>
        <begin position="7"/>
        <end position="32"/>
    </location>
</feature>
<comment type="caution">
    <text evidence="13">The sequence shown here is derived from an EMBL/GenBank/DDBJ whole genome shotgun (WGS) entry which is preliminary data.</text>
</comment>
<keyword evidence="6" id="KW-0805">Transcription regulation</keyword>
<feature type="compositionally biased region" description="Low complexity" evidence="11">
    <location>
        <begin position="292"/>
        <end position="313"/>
    </location>
</feature>
<evidence type="ECO:0000256" key="11">
    <source>
        <dbReference type="SAM" id="MobiDB-lite"/>
    </source>
</evidence>
<dbReference type="EMBL" id="JASBNA010000015">
    <property type="protein sequence ID" value="KAK7686893.1"/>
    <property type="molecule type" value="Genomic_DNA"/>
</dbReference>
<sequence>MSDKNQQRSGPPSPNQASPTNFMPIQGNQQSKHLIRSIFKGNNNLNNNSNNNNGNSNGNNNNNNSNNQSTNNADSNNIFQNGIQNDGLSNGIIQGSQQNDQFIDGFLTDNDYFMTSPTKEEPELENPDQNTFHKKAKRSKRSLFTRFKTPIKQEPPIEEDNVKMEDLDIPIDQVTSANTTNNNTSDTLLNTPIKTENDSFDTLNGAVRPAPISRTPSAANSNYISQNYTSSLDQSHGNSSINIASQDQQINQNQGNIQPDYAALFEKVGKRKNIVNPSTYIKSKPKVKNENDSNNNLPSTSNNNSNSNTEKSSVLNVPVSDVHSNDHHLNISVSSSNASSSFNAMNINNDDADQNLTTSTSASTPNTNTTSSLANASMRILGSKLMLKKKNQKQQQKKLEVEQEKESQKEALKPDSRTSLDTSLKSMESEGSEDYTRNVATIISKGVEVEVDLKSLDLPPNTKIFPSSIINSKSRVRGRKENKEADLLDLSKIYLCNYCSRRFKRQEHLKRHFRSLHTFEKPYDCAICNKKFSRSDNLNQHLKIHKQEEAEAELARQKAAIKQEIDH</sequence>
<keyword evidence="10" id="KW-0175">Coiled coil</keyword>
<evidence type="ECO:0000256" key="9">
    <source>
        <dbReference type="PROSITE-ProRule" id="PRU00042"/>
    </source>
</evidence>
<dbReference type="Proteomes" id="UP001385951">
    <property type="component" value="Unassembled WGS sequence"/>
</dbReference>
<dbReference type="InterPro" id="IPR051007">
    <property type="entry name" value="creA/MIG_C2H2-ZnF"/>
</dbReference>
<evidence type="ECO:0000313" key="13">
    <source>
        <dbReference type="EMBL" id="KAK7686893.1"/>
    </source>
</evidence>
<evidence type="ECO:0000256" key="10">
    <source>
        <dbReference type="SAM" id="Coils"/>
    </source>
</evidence>
<feature type="region of interest" description="Disordered" evidence="11">
    <location>
        <begin position="276"/>
        <end position="313"/>
    </location>
</feature>
<keyword evidence="2" id="KW-0479">Metal-binding</keyword>
<evidence type="ECO:0000256" key="8">
    <source>
        <dbReference type="ARBA" id="ARBA00023242"/>
    </source>
</evidence>
<dbReference type="AlphaFoldDB" id="A0AAW0G0N2"/>
<dbReference type="GO" id="GO:0008270">
    <property type="term" value="F:zinc ion binding"/>
    <property type="evidence" value="ECO:0007669"/>
    <property type="project" value="UniProtKB-KW"/>
</dbReference>
<evidence type="ECO:0000256" key="2">
    <source>
        <dbReference type="ARBA" id="ARBA00022723"/>
    </source>
</evidence>
<accession>A0AAW0G0N2</accession>
<dbReference type="InterPro" id="IPR036236">
    <property type="entry name" value="Znf_C2H2_sf"/>
</dbReference>
<evidence type="ECO:0000313" key="14">
    <source>
        <dbReference type="Proteomes" id="UP001385951"/>
    </source>
</evidence>
<feature type="coiled-coil region" evidence="10">
    <location>
        <begin position="538"/>
        <end position="567"/>
    </location>
</feature>
<dbReference type="PROSITE" id="PS00028">
    <property type="entry name" value="ZINC_FINGER_C2H2_1"/>
    <property type="match status" value="2"/>
</dbReference>
<feature type="compositionally biased region" description="Low complexity" evidence="11">
    <location>
        <begin position="41"/>
        <end position="77"/>
    </location>
</feature>
<feature type="compositionally biased region" description="Basic and acidic residues" evidence="11">
    <location>
        <begin position="397"/>
        <end position="418"/>
    </location>
</feature>
<gene>
    <name evidence="13" type="ORF">QCA50_009969</name>
</gene>
<feature type="domain" description="C2H2-type" evidence="12">
    <location>
        <begin position="494"/>
        <end position="522"/>
    </location>
</feature>
<keyword evidence="8" id="KW-0539">Nucleus</keyword>
<dbReference type="Gene3D" id="3.30.160.60">
    <property type="entry name" value="Classic Zinc Finger"/>
    <property type="match status" value="2"/>
</dbReference>
<dbReference type="GO" id="GO:0000433">
    <property type="term" value="P:carbon catabolite repression of transcription from RNA polymerase II promoter by glucose"/>
    <property type="evidence" value="ECO:0007669"/>
    <property type="project" value="TreeGrafter"/>
</dbReference>
<reference evidence="13 14" key="1">
    <citation type="submission" date="2022-09" db="EMBL/GenBank/DDBJ databases">
        <authorList>
            <person name="Palmer J.M."/>
        </authorList>
    </citation>
    <scope>NUCLEOTIDE SEQUENCE [LARGE SCALE GENOMIC DNA]</scope>
    <source>
        <strain evidence="13 14">DSM 7382</strain>
    </source>
</reference>
<keyword evidence="14" id="KW-1185">Reference proteome</keyword>
<feature type="domain" description="C2H2-type" evidence="12">
    <location>
        <begin position="523"/>
        <end position="550"/>
    </location>
</feature>
<dbReference type="SUPFAM" id="SSF57667">
    <property type="entry name" value="beta-beta-alpha zinc fingers"/>
    <property type="match status" value="1"/>
</dbReference>
<evidence type="ECO:0000256" key="1">
    <source>
        <dbReference type="ARBA" id="ARBA00004123"/>
    </source>
</evidence>
<name>A0AAW0G0N2_9APHY</name>
<dbReference type="InterPro" id="IPR013087">
    <property type="entry name" value="Znf_C2H2_type"/>
</dbReference>
<dbReference type="PANTHER" id="PTHR47428">
    <property type="entry name" value="REGULATORY PROTEIN MIG1-RELATED"/>
    <property type="match status" value="1"/>
</dbReference>
<keyword evidence="3" id="KW-0677">Repeat</keyword>
<dbReference type="GO" id="GO:0005737">
    <property type="term" value="C:cytoplasm"/>
    <property type="evidence" value="ECO:0007669"/>
    <property type="project" value="TreeGrafter"/>
</dbReference>
<evidence type="ECO:0000256" key="5">
    <source>
        <dbReference type="ARBA" id="ARBA00022833"/>
    </source>
</evidence>
<dbReference type="GO" id="GO:0005634">
    <property type="term" value="C:nucleus"/>
    <property type="evidence" value="ECO:0007669"/>
    <property type="project" value="UniProtKB-SubCell"/>
</dbReference>
<feature type="region of interest" description="Disordered" evidence="11">
    <location>
        <begin position="116"/>
        <end position="139"/>
    </location>
</feature>
<feature type="region of interest" description="Disordered" evidence="11">
    <location>
        <begin position="1"/>
        <end position="82"/>
    </location>
</feature>
<dbReference type="PROSITE" id="PS50157">
    <property type="entry name" value="ZINC_FINGER_C2H2_2"/>
    <property type="match status" value="2"/>
</dbReference>
<dbReference type="SMART" id="SM00355">
    <property type="entry name" value="ZnF_C2H2"/>
    <property type="match status" value="2"/>
</dbReference>
<evidence type="ECO:0000256" key="7">
    <source>
        <dbReference type="ARBA" id="ARBA00023163"/>
    </source>
</evidence>
<dbReference type="FunFam" id="3.30.160.60:FF:000634">
    <property type="entry name" value="Zinc finger X-chromosomal protein"/>
    <property type="match status" value="1"/>
</dbReference>
<evidence type="ECO:0000256" key="6">
    <source>
        <dbReference type="ARBA" id="ARBA00023015"/>
    </source>
</evidence>
<protein>
    <recommendedName>
        <fullName evidence="12">C2H2-type domain-containing protein</fullName>
    </recommendedName>
</protein>
<keyword evidence="7" id="KW-0804">Transcription</keyword>
<organism evidence="13 14">
    <name type="scientific">Cerrena zonata</name>
    <dbReference type="NCBI Taxonomy" id="2478898"/>
    <lineage>
        <taxon>Eukaryota</taxon>
        <taxon>Fungi</taxon>
        <taxon>Dikarya</taxon>
        <taxon>Basidiomycota</taxon>
        <taxon>Agaricomycotina</taxon>
        <taxon>Agaricomycetes</taxon>
        <taxon>Polyporales</taxon>
        <taxon>Cerrenaceae</taxon>
        <taxon>Cerrena</taxon>
    </lineage>
</organism>
<keyword evidence="5" id="KW-0862">Zinc</keyword>